<dbReference type="EMBL" id="JAGINW010000001">
    <property type="protein sequence ID" value="MBP2320272.1"/>
    <property type="molecule type" value="Genomic_DNA"/>
</dbReference>
<sequence length="239" mass="25663">MDHARLVDTFVELADTMIVDFDMIDFLHLLTDRCVELLEVEAAGLLLAAPSGELQVIASSDERARALSACQLEASEGPCMEAFRTGNAVTHGDLAAATARWPRFAAASVQCGIGAVHAVPMRLRSQTIGALDLFRATPGVWDVTTLKTATAFVDVATIGLLQERAIRSRTILTEQLQTALQSRVVIEQAKGLVAERLGIDMVAAFTALRAWARRNNVKLSDAAGSVIQGTLRAHDLLSV</sequence>
<dbReference type="SMART" id="SM01012">
    <property type="entry name" value="ANTAR"/>
    <property type="match status" value="1"/>
</dbReference>
<organism evidence="6 7">
    <name type="scientific">Kibdelosporangium banguiense</name>
    <dbReference type="NCBI Taxonomy" id="1365924"/>
    <lineage>
        <taxon>Bacteria</taxon>
        <taxon>Bacillati</taxon>
        <taxon>Actinomycetota</taxon>
        <taxon>Actinomycetes</taxon>
        <taxon>Pseudonocardiales</taxon>
        <taxon>Pseudonocardiaceae</taxon>
        <taxon>Kibdelosporangium</taxon>
    </lineage>
</organism>
<dbReference type="SUPFAM" id="SSF52172">
    <property type="entry name" value="CheY-like"/>
    <property type="match status" value="1"/>
</dbReference>
<dbReference type="InterPro" id="IPR029016">
    <property type="entry name" value="GAF-like_dom_sf"/>
</dbReference>
<evidence type="ECO:0000259" key="5">
    <source>
        <dbReference type="PROSITE" id="PS50921"/>
    </source>
</evidence>
<dbReference type="RefSeq" id="WP_209634226.1">
    <property type="nucleotide sequence ID" value="NZ_JAGINW010000001.1"/>
</dbReference>
<dbReference type="SUPFAM" id="SSF55781">
    <property type="entry name" value="GAF domain-like"/>
    <property type="match status" value="1"/>
</dbReference>
<dbReference type="Gene3D" id="3.30.450.40">
    <property type="match status" value="1"/>
</dbReference>
<keyword evidence="7" id="KW-1185">Reference proteome</keyword>
<keyword evidence="2" id="KW-0418">Kinase</keyword>
<dbReference type="InterPro" id="IPR011006">
    <property type="entry name" value="CheY-like_superfamily"/>
</dbReference>
<proteinExistence type="predicted"/>
<evidence type="ECO:0000256" key="2">
    <source>
        <dbReference type="ARBA" id="ARBA00022777"/>
    </source>
</evidence>
<keyword evidence="4" id="KW-0804">Transcription</keyword>
<dbReference type="Gene3D" id="1.10.10.10">
    <property type="entry name" value="Winged helix-like DNA-binding domain superfamily/Winged helix DNA-binding domain"/>
    <property type="match status" value="1"/>
</dbReference>
<dbReference type="InterPro" id="IPR005561">
    <property type="entry name" value="ANTAR"/>
</dbReference>
<keyword evidence="3" id="KW-0805">Transcription regulation</keyword>
<dbReference type="Pfam" id="PF03861">
    <property type="entry name" value="ANTAR"/>
    <property type="match status" value="1"/>
</dbReference>
<comment type="caution">
    <text evidence="6">The sequence shown here is derived from an EMBL/GenBank/DDBJ whole genome shotgun (WGS) entry which is preliminary data.</text>
</comment>
<accession>A0ABS4T778</accession>
<dbReference type="InterPro" id="IPR012074">
    <property type="entry name" value="GAF_ANTAR"/>
</dbReference>
<feature type="domain" description="ANTAR" evidence="5">
    <location>
        <begin position="166"/>
        <end position="227"/>
    </location>
</feature>
<evidence type="ECO:0000313" key="6">
    <source>
        <dbReference type="EMBL" id="MBP2320272.1"/>
    </source>
</evidence>
<protein>
    <submittedName>
        <fullName evidence="6">GAF domain-containing protein</fullName>
    </submittedName>
</protein>
<dbReference type="PIRSF" id="PIRSF036625">
    <property type="entry name" value="GAF_ANTAR"/>
    <property type="match status" value="1"/>
</dbReference>
<name>A0ABS4T778_9PSEU</name>
<dbReference type="InterPro" id="IPR036388">
    <property type="entry name" value="WH-like_DNA-bd_sf"/>
</dbReference>
<keyword evidence="1" id="KW-0808">Transferase</keyword>
<gene>
    <name evidence="6" type="ORF">JOF56_000657</name>
</gene>
<dbReference type="Proteomes" id="UP001519332">
    <property type="component" value="Unassembled WGS sequence"/>
</dbReference>
<dbReference type="SMART" id="SM00065">
    <property type="entry name" value="GAF"/>
    <property type="match status" value="1"/>
</dbReference>
<evidence type="ECO:0000256" key="3">
    <source>
        <dbReference type="ARBA" id="ARBA00023015"/>
    </source>
</evidence>
<dbReference type="PROSITE" id="PS50921">
    <property type="entry name" value="ANTAR"/>
    <property type="match status" value="1"/>
</dbReference>
<reference evidence="6 7" key="1">
    <citation type="submission" date="2021-03" db="EMBL/GenBank/DDBJ databases">
        <title>Sequencing the genomes of 1000 actinobacteria strains.</title>
        <authorList>
            <person name="Klenk H.-P."/>
        </authorList>
    </citation>
    <scope>NUCLEOTIDE SEQUENCE [LARGE SCALE GENOMIC DNA]</scope>
    <source>
        <strain evidence="6 7">DSM 46670</strain>
    </source>
</reference>
<dbReference type="InterPro" id="IPR003018">
    <property type="entry name" value="GAF"/>
</dbReference>
<evidence type="ECO:0000313" key="7">
    <source>
        <dbReference type="Proteomes" id="UP001519332"/>
    </source>
</evidence>
<evidence type="ECO:0000256" key="4">
    <source>
        <dbReference type="ARBA" id="ARBA00023163"/>
    </source>
</evidence>
<evidence type="ECO:0000256" key="1">
    <source>
        <dbReference type="ARBA" id="ARBA00022679"/>
    </source>
</evidence>
<dbReference type="Pfam" id="PF13185">
    <property type="entry name" value="GAF_2"/>
    <property type="match status" value="1"/>
</dbReference>